<comment type="caution">
    <text evidence="2">The sequence shown here is derived from an EMBL/GenBank/DDBJ whole genome shotgun (WGS) entry which is preliminary data.</text>
</comment>
<feature type="non-terminal residue" evidence="2">
    <location>
        <position position="126"/>
    </location>
</feature>
<feature type="region of interest" description="Disordered" evidence="1">
    <location>
        <begin position="1"/>
        <end position="77"/>
    </location>
</feature>
<evidence type="ECO:0000313" key="3">
    <source>
        <dbReference type="Proteomes" id="UP000812440"/>
    </source>
</evidence>
<feature type="compositionally biased region" description="Basic and acidic residues" evidence="1">
    <location>
        <begin position="15"/>
        <end position="46"/>
    </location>
</feature>
<reference evidence="2" key="1">
    <citation type="thesis" date="2020" institute="ProQuest LLC" country="789 East Eisenhower Parkway, Ann Arbor, MI, USA">
        <title>Comparative Genomics and Chromosome Evolution.</title>
        <authorList>
            <person name="Mudd A.B."/>
        </authorList>
    </citation>
    <scope>NUCLEOTIDE SEQUENCE</scope>
    <source>
        <strain evidence="2">Female2</strain>
        <tissue evidence="2">Blood</tissue>
    </source>
</reference>
<accession>A0A8T2JZS9</accession>
<proteinExistence type="predicted"/>
<sequence>MPRKKPFSTKQKKRQLQDKRERKRGPTEEGRAESNSRSESRDRWEENTDTSDSESIRPQIRRVNQQPQIFRPGEKNYEPNRYRLYFEKESKEEIERRKKIAQEKILVPIPETELEVDIDQIYRPGS</sequence>
<name>A0A8T2JZS9_9PIPI</name>
<evidence type="ECO:0000313" key="2">
    <source>
        <dbReference type="EMBL" id="KAG8448677.1"/>
    </source>
</evidence>
<organism evidence="2 3">
    <name type="scientific">Hymenochirus boettgeri</name>
    <name type="common">Congo dwarf clawed frog</name>
    <dbReference type="NCBI Taxonomy" id="247094"/>
    <lineage>
        <taxon>Eukaryota</taxon>
        <taxon>Metazoa</taxon>
        <taxon>Chordata</taxon>
        <taxon>Craniata</taxon>
        <taxon>Vertebrata</taxon>
        <taxon>Euteleostomi</taxon>
        <taxon>Amphibia</taxon>
        <taxon>Batrachia</taxon>
        <taxon>Anura</taxon>
        <taxon>Pipoidea</taxon>
        <taxon>Pipidae</taxon>
        <taxon>Pipinae</taxon>
        <taxon>Hymenochirus</taxon>
    </lineage>
</organism>
<dbReference type="Proteomes" id="UP000812440">
    <property type="component" value="Chromosome 8_10"/>
</dbReference>
<gene>
    <name evidence="2" type="ORF">GDO86_015670</name>
</gene>
<dbReference type="EMBL" id="JAACNH010000003">
    <property type="protein sequence ID" value="KAG8448677.1"/>
    <property type="molecule type" value="Genomic_DNA"/>
</dbReference>
<keyword evidence="3" id="KW-1185">Reference proteome</keyword>
<evidence type="ECO:0000256" key="1">
    <source>
        <dbReference type="SAM" id="MobiDB-lite"/>
    </source>
</evidence>
<dbReference type="AlphaFoldDB" id="A0A8T2JZS9"/>
<dbReference type="OrthoDB" id="9950389at2759"/>
<feature type="compositionally biased region" description="Basic residues" evidence="1">
    <location>
        <begin position="1"/>
        <end position="14"/>
    </location>
</feature>
<protein>
    <submittedName>
        <fullName evidence="2">Uncharacterized protein</fullName>
    </submittedName>
</protein>